<dbReference type="CDD" id="cd17535">
    <property type="entry name" value="REC_NarL-like"/>
    <property type="match status" value="1"/>
</dbReference>
<dbReference type="PROSITE" id="PS50110">
    <property type="entry name" value="RESPONSE_REGULATORY"/>
    <property type="match status" value="1"/>
</dbReference>
<dbReference type="EMBL" id="JAOCZP010000001">
    <property type="protein sequence ID" value="MCT7374298.1"/>
    <property type="molecule type" value="Genomic_DNA"/>
</dbReference>
<evidence type="ECO:0000313" key="7">
    <source>
        <dbReference type="Proteomes" id="UP001320831"/>
    </source>
</evidence>
<gene>
    <name evidence="6" type="ORF">N5A92_04525</name>
</gene>
<dbReference type="PROSITE" id="PS50043">
    <property type="entry name" value="HTH_LUXR_2"/>
    <property type="match status" value="1"/>
</dbReference>
<dbReference type="PANTHER" id="PTHR45566:SF1">
    <property type="entry name" value="HTH-TYPE TRANSCRIPTIONAL REGULATOR YHJB-RELATED"/>
    <property type="match status" value="1"/>
</dbReference>
<dbReference type="InterPro" id="IPR011006">
    <property type="entry name" value="CheY-like_superfamily"/>
</dbReference>
<reference evidence="6 7" key="1">
    <citation type="submission" date="2022-09" db="EMBL/GenBank/DDBJ databases">
        <title>Chelativorans salina sp. nov., a novel slightly halophilic bacterium isolated from a saline lake sediment enrichment.</title>
        <authorList>
            <person name="Gao L."/>
            <person name="Fang B.-Z."/>
            <person name="Li W.-J."/>
        </authorList>
    </citation>
    <scope>NUCLEOTIDE SEQUENCE [LARGE SCALE GENOMIC DNA]</scope>
    <source>
        <strain evidence="6 7">EGI FJ00035</strain>
    </source>
</reference>
<proteinExistence type="predicted"/>
<dbReference type="PROSITE" id="PS00622">
    <property type="entry name" value="HTH_LUXR_1"/>
    <property type="match status" value="1"/>
</dbReference>
<evidence type="ECO:0000256" key="3">
    <source>
        <dbReference type="PROSITE-ProRule" id="PRU00169"/>
    </source>
</evidence>
<keyword evidence="1 3" id="KW-0597">Phosphoprotein</keyword>
<accession>A0ABT2LLP6</accession>
<dbReference type="SMART" id="SM00421">
    <property type="entry name" value="HTH_LUXR"/>
    <property type="match status" value="1"/>
</dbReference>
<dbReference type="Pfam" id="PF00072">
    <property type="entry name" value="Response_reg"/>
    <property type="match status" value="1"/>
</dbReference>
<evidence type="ECO:0000259" key="4">
    <source>
        <dbReference type="PROSITE" id="PS50043"/>
    </source>
</evidence>
<feature type="domain" description="Response regulatory" evidence="5">
    <location>
        <begin position="2"/>
        <end position="119"/>
    </location>
</feature>
<dbReference type="Pfam" id="PF00196">
    <property type="entry name" value="GerE"/>
    <property type="match status" value="1"/>
</dbReference>
<dbReference type="InterPro" id="IPR016032">
    <property type="entry name" value="Sig_transdc_resp-reg_C-effctor"/>
</dbReference>
<name>A0ABT2LLP6_9HYPH</name>
<dbReference type="SUPFAM" id="SSF46894">
    <property type="entry name" value="C-terminal effector domain of the bipartite response regulators"/>
    <property type="match status" value="1"/>
</dbReference>
<dbReference type="InterPro" id="IPR001789">
    <property type="entry name" value="Sig_transdc_resp-reg_receiver"/>
</dbReference>
<dbReference type="Gene3D" id="3.40.50.2300">
    <property type="match status" value="1"/>
</dbReference>
<dbReference type="InterPro" id="IPR058245">
    <property type="entry name" value="NreC/VraR/RcsB-like_REC"/>
</dbReference>
<dbReference type="InterPro" id="IPR000792">
    <property type="entry name" value="Tscrpt_reg_LuxR_C"/>
</dbReference>
<dbReference type="PANTHER" id="PTHR45566">
    <property type="entry name" value="HTH-TYPE TRANSCRIPTIONAL REGULATOR YHJB-RELATED"/>
    <property type="match status" value="1"/>
</dbReference>
<feature type="domain" description="HTH luxR-type" evidence="4">
    <location>
        <begin position="143"/>
        <end position="208"/>
    </location>
</feature>
<dbReference type="PRINTS" id="PR00038">
    <property type="entry name" value="HTHLUXR"/>
</dbReference>
<sequence>MFILIVDDHPLVCSALEVTLKNGLQSCEVLQAHSAAEALEKIRENLDIDLVLLDLKLPDVDGFQGLSQLRQEAPRLPILVLSGLDDARLAELVESYGAFGFLNKKADAEEIVGTVRRVLRGEKAFPAAAASCAHGNIEDADHVARALHRLTPQQRTVLRMLGEGLLNKQIAYELSISESTVKGHVSAILRKFEVPSRMQAVLLAQGGVFDQAPGMGSAAGTRSAPASVER</sequence>
<dbReference type="InterPro" id="IPR051015">
    <property type="entry name" value="EvgA-like"/>
</dbReference>
<dbReference type="Gene3D" id="1.10.10.10">
    <property type="entry name" value="Winged helix-like DNA-binding domain superfamily/Winged helix DNA-binding domain"/>
    <property type="match status" value="1"/>
</dbReference>
<dbReference type="RefSeq" id="WP_260900676.1">
    <property type="nucleotide sequence ID" value="NZ_JAOCZP010000001.1"/>
</dbReference>
<evidence type="ECO:0000259" key="5">
    <source>
        <dbReference type="PROSITE" id="PS50110"/>
    </source>
</evidence>
<evidence type="ECO:0000313" key="6">
    <source>
        <dbReference type="EMBL" id="MCT7374298.1"/>
    </source>
</evidence>
<dbReference type="Proteomes" id="UP001320831">
    <property type="component" value="Unassembled WGS sequence"/>
</dbReference>
<organism evidence="6 7">
    <name type="scientific">Chelativorans salis</name>
    <dbReference type="NCBI Taxonomy" id="2978478"/>
    <lineage>
        <taxon>Bacteria</taxon>
        <taxon>Pseudomonadati</taxon>
        <taxon>Pseudomonadota</taxon>
        <taxon>Alphaproteobacteria</taxon>
        <taxon>Hyphomicrobiales</taxon>
        <taxon>Phyllobacteriaceae</taxon>
        <taxon>Chelativorans</taxon>
    </lineage>
</organism>
<dbReference type="SMART" id="SM00448">
    <property type="entry name" value="REC"/>
    <property type="match status" value="1"/>
</dbReference>
<evidence type="ECO:0000256" key="2">
    <source>
        <dbReference type="ARBA" id="ARBA00023125"/>
    </source>
</evidence>
<dbReference type="InterPro" id="IPR036388">
    <property type="entry name" value="WH-like_DNA-bd_sf"/>
</dbReference>
<feature type="modified residue" description="4-aspartylphosphate" evidence="3">
    <location>
        <position position="54"/>
    </location>
</feature>
<keyword evidence="2" id="KW-0238">DNA-binding</keyword>
<evidence type="ECO:0000256" key="1">
    <source>
        <dbReference type="ARBA" id="ARBA00022553"/>
    </source>
</evidence>
<dbReference type="SUPFAM" id="SSF52172">
    <property type="entry name" value="CheY-like"/>
    <property type="match status" value="1"/>
</dbReference>
<keyword evidence="7" id="KW-1185">Reference proteome</keyword>
<dbReference type="CDD" id="cd06170">
    <property type="entry name" value="LuxR_C_like"/>
    <property type="match status" value="1"/>
</dbReference>
<protein>
    <submittedName>
        <fullName evidence="6">Response regulator transcription factor</fullName>
    </submittedName>
</protein>
<comment type="caution">
    <text evidence="6">The sequence shown here is derived from an EMBL/GenBank/DDBJ whole genome shotgun (WGS) entry which is preliminary data.</text>
</comment>